<organism evidence="2 3">
    <name type="scientific">Rhodanobacter hydrolyticus</name>
    <dbReference type="NCBI Taxonomy" id="2250595"/>
    <lineage>
        <taxon>Bacteria</taxon>
        <taxon>Pseudomonadati</taxon>
        <taxon>Pseudomonadota</taxon>
        <taxon>Gammaproteobacteria</taxon>
        <taxon>Lysobacterales</taxon>
        <taxon>Rhodanobacteraceae</taxon>
        <taxon>Rhodanobacter</taxon>
    </lineage>
</organism>
<dbReference type="InterPro" id="IPR052943">
    <property type="entry name" value="TMTC_O-mannosyl-trnsfr"/>
</dbReference>
<keyword evidence="3" id="KW-1185">Reference proteome</keyword>
<dbReference type="Proteomes" id="UP001620339">
    <property type="component" value="Unassembled WGS sequence"/>
</dbReference>
<comment type="caution">
    <text evidence="2">The sequence shown here is derived from an EMBL/GenBank/DDBJ whole genome shotgun (WGS) entry which is preliminary data.</text>
</comment>
<protein>
    <submittedName>
        <fullName evidence="2">Sulfotransferase</fullName>
    </submittedName>
</protein>
<keyword evidence="1" id="KW-0802">TPR repeat</keyword>
<dbReference type="Gene3D" id="1.25.40.10">
    <property type="entry name" value="Tetratricopeptide repeat domain"/>
    <property type="match status" value="3"/>
</dbReference>
<dbReference type="RefSeq" id="WP_404615521.1">
    <property type="nucleotide sequence ID" value="NZ_JADIKK010000008.1"/>
</dbReference>
<dbReference type="SMART" id="SM00028">
    <property type="entry name" value="TPR"/>
    <property type="match status" value="9"/>
</dbReference>
<dbReference type="SUPFAM" id="SSF52540">
    <property type="entry name" value="P-loop containing nucleoside triphosphate hydrolases"/>
    <property type="match status" value="1"/>
</dbReference>
<evidence type="ECO:0000313" key="3">
    <source>
        <dbReference type="Proteomes" id="UP001620339"/>
    </source>
</evidence>
<dbReference type="InterPro" id="IPR019734">
    <property type="entry name" value="TPR_rpt"/>
</dbReference>
<accession>A0ABW8JCH1</accession>
<dbReference type="PROSITE" id="PS50005">
    <property type="entry name" value="TPR"/>
    <property type="match status" value="6"/>
</dbReference>
<dbReference type="Pfam" id="PF14559">
    <property type="entry name" value="TPR_19"/>
    <property type="match status" value="1"/>
</dbReference>
<feature type="repeat" description="TPR" evidence="1">
    <location>
        <begin position="181"/>
        <end position="214"/>
    </location>
</feature>
<evidence type="ECO:0000313" key="2">
    <source>
        <dbReference type="EMBL" id="MFK2878729.1"/>
    </source>
</evidence>
<dbReference type="PANTHER" id="PTHR44809">
    <property type="match status" value="1"/>
</dbReference>
<feature type="repeat" description="TPR" evidence="1">
    <location>
        <begin position="113"/>
        <end position="146"/>
    </location>
</feature>
<feature type="repeat" description="TPR" evidence="1">
    <location>
        <begin position="249"/>
        <end position="282"/>
    </location>
</feature>
<proteinExistence type="predicted"/>
<dbReference type="InterPro" id="IPR011990">
    <property type="entry name" value="TPR-like_helical_dom_sf"/>
</dbReference>
<dbReference type="SUPFAM" id="SSF48452">
    <property type="entry name" value="TPR-like"/>
    <property type="match status" value="2"/>
</dbReference>
<feature type="repeat" description="TPR" evidence="1">
    <location>
        <begin position="45"/>
        <end position="78"/>
    </location>
</feature>
<dbReference type="Pfam" id="PF13432">
    <property type="entry name" value="TPR_16"/>
    <property type="match status" value="3"/>
</dbReference>
<sequence length="674" mass="75594">MSHSAAPHAPDQRHVEAVIALIARKQHVEAEALARTLTERYPEHSASWQTLGATLNVQGRSTDAVEVLRRAVALSPWDAVAHVALGDSLMALQEPAEATESYSRACTRKPDFVDAHFKLGNALATQLRYGEAIEAYERVLAMRPDFSEAHANLGFTRMSAGDYVKAEPHLRNALLKYPGGASLHNALGVVLYGLKRMDEAADSFRRVVALTPQDAEGHANLGNALRELGAYAEAEVQYRQAIAIDDRFARAYVDLGGLQYQLEHFAEAEQTFRRMLHCKPNDLDACNNLGRSIHRQGRLDEALAWYEKAAAIDTESVEAYFNLASLRRFSPGDVEIERMEKLVAKLPSRTENSRIRYWFTMGKMLEDIGRHDDAFAAYAQGNRLKHAQLAPSESDRNILVESVRVVFDEQFFANRPSPALPGKSPIFIVGMPRSGTSLIEQILSTHPDIYGAGELPNLDSLIFNFAAEAGLPGNRYPEIASSLSKDAFLRLGKAYIEQVWTLAPNATRITDKMMSNFMHIGMIRQMFPGAKIIHAMRDPMDSCFSCYATLFAKNNLDFSYELGSLGRYYVSYIALMRHWHKVLPAGSILTLHYEDMVTDTEGQARRLLDYLELPWDSRCLNFHENKRAVRTASAAQVRRPIYKSSVARWKHFETHLAPLLDIVKDGQPSRDRDS</sequence>
<gene>
    <name evidence="2" type="ORF">ISP25_16785</name>
</gene>
<dbReference type="PANTHER" id="PTHR44809:SF1">
    <property type="entry name" value="PROTEIN O-MANNOSYL-TRANSFERASE TMTC1"/>
    <property type="match status" value="1"/>
</dbReference>
<dbReference type="Pfam" id="PF13469">
    <property type="entry name" value="Sulfotransfer_3"/>
    <property type="match status" value="1"/>
</dbReference>
<reference evidence="2 3" key="1">
    <citation type="submission" date="2020-10" db="EMBL/GenBank/DDBJ databases">
        <title>Phylogeny of dyella-like bacteria.</title>
        <authorList>
            <person name="Fu J."/>
        </authorList>
    </citation>
    <scope>NUCLEOTIDE SEQUENCE [LARGE SCALE GENOMIC DNA]</scope>
    <source>
        <strain evidence="2 3">KACC 19113</strain>
    </source>
</reference>
<dbReference type="Pfam" id="PF13414">
    <property type="entry name" value="TPR_11"/>
    <property type="match status" value="1"/>
</dbReference>
<evidence type="ECO:0000256" key="1">
    <source>
        <dbReference type="PROSITE-ProRule" id="PRU00339"/>
    </source>
</evidence>
<dbReference type="InterPro" id="IPR027417">
    <property type="entry name" value="P-loop_NTPase"/>
</dbReference>
<name>A0ABW8JCH1_9GAMM</name>
<dbReference type="EMBL" id="JADIKK010000008">
    <property type="protein sequence ID" value="MFK2878729.1"/>
    <property type="molecule type" value="Genomic_DNA"/>
</dbReference>
<dbReference type="Gene3D" id="3.40.50.300">
    <property type="entry name" value="P-loop containing nucleotide triphosphate hydrolases"/>
    <property type="match status" value="1"/>
</dbReference>
<feature type="repeat" description="TPR" evidence="1">
    <location>
        <begin position="215"/>
        <end position="248"/>
    </location>
</feature>
<feature type="repeat" description="TPR" evidence="1">
    <location>
        <begin position="283"/>
        <end position="316"/>
    </location>
</feature>